<gene>
    <name evidence="1" type="ORF">OPV22_032460</name>
</gene>
<comment type="caution">
    <text evidence="1">The sequence shown here is derived from an EMBL/GenBank/DDBJ whole genome shotgun (WGS) entry which is preliminary data.</text>
</comment>
<sequence>MDVLHEKETRGSSDWFVVIVRKLIKSGDSLDPPLVEAESHDGEGKKQLEIEGTDNCKFRADMLQGELLSMLFGEPTYALLLPLRG</sequence>
<dbReference type="Proteomes" id="UP001222027">
    <property type="component" value="Unassembled WGS sequence"/>
</dbReference>
<name>A0AAV8PKW4_ENSVE</name>
<organism evidence="1 2">
    <name type="scientific">Ensete ventricosum</name>
    <name type="common">Abyssinian banana</name>
    <name type="synonym">Musa ensete</name>
    <dbReference type="NCBI Taxonomy" id="4639"/>
    <lineage>
        <taxon>Eukaryota</taxon>
        <taxon>Viridiplantae</taxon>
        <taxon>Streptophyta</taxon>
        <taxon>Embryophyta</taxon>
        <taxon>Tracheophyta</taxon>
        <taxon>Spermatophyta</taxon>
        <taxon>Magnoliopsida</taxon>
        <taxon>Liliopsida</taxon>
        <taxon>Zingiberales</taxon>
        <taxon>Musaceae</taxon>
        <taxon>Ensete</taxon>
    </lineage>
</organism>
<keyword evidence="2" id="KW-1185">Reference proteome</keyword>
<dbReference type="AlphaFoldDB" id="A0AAV8PKW4"/>
<reference evidence="1 2" key="1">
    <citation type="submission" date="2022-12" db="EMBL/GenBank/DDBJ databases">
        <title>Chromosome-scale assembly of the Ensete ventricosum genome.</title>
        <authorList>
            <person name="Dussert Y."/>
            <person name="Stocks J."/>
            <person name="Wendawek A."/>
            <person name="Woldeyes F."/>
            <person name="Nichols R.A."/>
            <person name="Borrell J.S."/>
        </authorList>
    </citation>
    <scope>NUCLEOTIDE SEQUENCE [LARGE SCALE GENOMIC DNA]</scope>
    <source>
        <strain evidence="2">cv. Maze</strain>
        <tissue evidence="1">Seeds</tissue>
    </source>
</reference>
<dbReference type="EMBL" id="JAQQAF010000009">
    <property type="protein sequence ID" value="KAJ8459534.1"/>
    <property type="molecule type" value="Genomic_DNA"/>
</dbReference>
<evidence type="ECO:0000313" key="2">
    <source>
        <dbReference type="Proteomes" id="UP001222027"/>
    </source>
</evidence>
<evidence type="ECO:0000313" key="1">
    <source>
        <dbReference type="EMBL" id="KAJ8459534.1"/>
    </source>
</evidence>
<protein>
    <submittedName>
        <fullName evidence="1">Uncharacterized protein</fullName>
    </submittedName>
</protein>
<accession>A0AAV8PKW4</accession>
<proteinExistence type="predicted"/>